<feature type="signal peptide" evidence="1">
    <location>
        <begin position="1"/>
        <end position="19"/>
    </location>
</feature>
<keyword evidence="3" id="KW-1185">Reference proteome</keyword>
<sequence>MKKNLLSLVVLFASQMVCAQNMSEGFYRGFVDGGYTIGIGDYDFGRFEINTSHGYQINPFFFIGGGLGLHFMPEYKTKGMNIALDQRESKVDIPVFANMRANISKGKISPFIDGKAGTYVTNNGGLYLNLSAGCRFALNEKQAIDVSVGYTTEKLEFETFKSFTSSKSMDYTRSPRKLNTEGVAIKVGFEF</sequence>
<accession>A0A1G7T4C4</accession>
<keyword evidence="1" id="KW-0732">Signal</keyword>
<dbReference type="Proteomes" id="UP000198779">
    <property type="component" value="Unassembled WGS sequence"/>
</dbReference>
<dbReference type="EMBL" id="FNCQ01000002">
    <property type="protein sequence ID" value="SDG30115.1"/>
    <property type="molecule type" value="Genomic_DNA"/>
</dbReference>
<feature type="chain" id="PRO_5011729809" description="Outer membrane protein beta-barrel domain-containing protein" evidence="1">
    <location>
        <begin position="20"/>
        <end position="191"/>
    </location>
</feature>
<evidence type="ECO:0000313" key="2">
    <source>
        <dbReference type="EMBL" id="SDG30115.1"/>
    </source>
</evidence>
<evidence type="ECO:0000313" key="3">
    <source>
        <dbReference type="Proteomes" id="UP000198779"/>
    </source>
</evidence>
<evidence type="ECO:0000256" key="1">
    <source>
        <dbReference type="SAM" id="SignalP"/>
    </source>
</evidence>
<name>A0A1G7T4C4_9BACT</name>
<evidence type="ECO:0008006" key="4">
    <source>
        <dbReference type="Google" id="ProtNLM"/>
    </source>
</evidence>
<dbReference type="RefSeq" id="WP_143010083.1">
    <property type="nucleotide sequence ID" value="NZ_FNCQ01000002.1"/>
</dbReference>
<dbReference type="AlphaFoldDB" id="A0A1G7T4C4"/>
<reference evidence="3" key="1">
    <citation type="submission" date="2016-10" db="EMBL/GenBank/DDBJ databases">
        <authorList>
            <person name="Varghese N."/>
            <person name="Submissions S."/>
        </authorList>
    </citation>
    <scope>NUCLEOTIDE SEQUENCE [LARGE SCALE GENOMIC DNA]</scope>
    <source>
        <strain evidence="3">BP1-148</strain>
    </source>
</reference>
<protein>
    <recommendedName>
        <fullName evidence="4">Outer membrane protein beta-barrel domain-containing protein</fullName>
    </recommendedName>
</protein>
<gene>
    <name evidence="2" type="ORF">SAMN04487901_102120</name>
</gene>
<organism evidence="2 3">
    <name type="scientific">Prevotella communis</name>
    <dbReference type="NCBI Taxonomy" id="2913614"/>
    <lineage>
        <taxon>Bacteria</taxon>
        <taxon>Pseudomonadati</taxon>
        <taxon>Bacteroidota</taxon>
        <taxon>Bacteroidia</taxon>
        <taxon>Bacteroidales</taxon>
        <taxon>Prevotellaceae</taxon>
        <taxon>Prevotella</taxon>
    </lineage>
</organism>
<proteinExistence type="predicted"/>
<dbReference type="STRING" id="645274.SAMN04487901_102120"/>